<reference evidence="1 2" key="1">
    <citation type="submission" date="2017-06" db="EMBL/GenBank/DDBJ databases">
        <title>Genome sequencing and assembly of Stenotrophomonas maltophilia DF07.</title>
        <authorList>
            <person name="Iyer R."/>
        </authorList>
    </citation>
    <scope>NUCLEOTIDE SEQUENCE [LARGE SCALE GENOMIC DNA]</scope>
    <source>
        <strain evidence="1 2">DF07</strain>
    </source>
</reference>
<evidence type="ECO:0000313" key="2">
    <source>
        <dbReference type="Proteomes" id="UP000216433"/>
    </source>
</evidence>
<gene>
    <name evidence="1" type="ORF">CEK00_03440</name>
</gene>
<sequence>MKAQLDFNDYPDITEGDIFWRPPPSALQQVPQLYERATSALYMLFVSGGSDIPIRDGVPAALHVAMHVRAALTEFVGIEEAMKNAGHAYRITSSASPLLHFMRMLRNYQIHIGSQPMARKTVDIIFGGKDAVIEVATIDNLRADDFMQLDTMRKYNSYSRNEVERMIDLFREQQERLGVYEILRQGTDRLIYEVLQHI</sequence>
<dbReference type="EMBL" id="NJGC01000003">
    <property type="protein sequence ID" value="PAM73598.1"/>
    <property type="molecule type" value="Genomic_DNA"/>
</dbReference>
<comment type="caution">
    <text evidence="1">The sequence shown here is derived from an EMBL/GenBank/DDBJ whole genome shotgun (WGS) entry which is preliminary data.</text>
</comment>
<dbReference type="RefSeq" id="WP_095377233.1">
    <property type="nucleotide sequence ID" value="NZ_JAEDVB010000019.1"/>
</dbReference>
<dbReference type="AlphaFoldDB" id="A0A270NPU4"/>
<proteinExistence type="predicted"/>
<organism evidence="1 2">
    <name type="scientific">Stenotrophomonas maltophilia</name>
    <name type="common">Pseudomonas maltophilia</name>
    <name type="synonym">Xanthomonas maltophilia</name>
    <dbReference type="NCBI Taxonomy" id="40324"/>
    <lineage>
        <taxon>Bacteria</taxon>
        <taxon>Pseudomonadati</taxon>
        <taxon>Pseudomonadota</taxon>
        <taxon>Gammaproteobacteria</taxon>
        <taxon>Lysobacterales</taxon>
        <taxon>Lysobacteraceae</taxon>
        <taxon>Stenotrophomonas</taxon>
        <taxon>Stenotrophomonas maltophilia group</taxon>
    </lineage>
</organism>
<dbReference type="Proteomes" id="UP000216433">
    <property type="component" value="Unassembled WGS sequence"/>
</dbReference>
<name>A0A270NPU4_STEMA</name>
<evidence type="ECO:0000313" key="1">
    <source>
        <dbReference type="EMBL" id="PAM73598.1"/>
    </source>
</evidence>
<accession>A0A270NPU4</accession>
<protein>
    <submittedName>
        <fullName evidence="1">Uncharacterized protein</fullName>
    </submittedName>
</protein>